<dbReference type="GO" id="GO:0042151">
    <property type="term" value="C:nematocyst"/>
    <property type="evidence" value="ECO:0007669"/>
    <property type="project" value="UniProtKB-SubCell"/>
</dbReference>
<evidence type="ECO:0000256" key="4">
    <source>
        <dbReference type="ARBA" id="ARBA00023298"/>
    </source>
</evidence>
<dbReference type="GO" id="GO:0015267">
    <property type="term" value="F:channel activity"/>
    <property type="evidence" value="ECO:0007669"/>
    <property type="project" value="InterPro"/>
</dbReference>
<evidence type="ECO:0000313" key="8">
    <source>
        <dbReference type="Proteomes" id="UP000886611"/>
    </source>
</evidence>
<feature type="non-terminal residue" evidence="7">
    <location>
        <position position="1"/>
    </location>
</feature>
<keyword evidence="8" id="KW-1185">Reference proteome</keyword>
<dbReference type="PANTHER" id="PTHR40388">
    <property type="entry name" value="BRYOPORIN"/>
    <property type="match status" value="1"/>
</dbReference>
<feature type="region of interest" description="Disordered" evidence="6">
    <location>
        <begin position="64"/>
        <end position="99"/>
    </location>
</feature>
<dbReference type="GO" id="GO:0046931">
    <property type="term" value="P:pore complex assembly"/>
    <property type="evidence" value="ECO:0007669"/>
    <property type="project" value="InterPro"/>
</dbReference>
<dbReference type="Gene3D" id="2.60.270.20">
    <property type="entry name" value="Cytolysin/lectin"/>
    <property type="match status" value="1"/>
</dbReference>
<dbReference type="Proteomes" id="UP000886611">
    <property type="component" value="Unassembled WGS sequence"/>
</dbReference>
<evidence type="ECO:0000313" key="7">
    <source>
        <dbReference type="EMBL" id="KAG2463617.1"/>
    </source>
</evidence>
<gene>
    <name evidence="7" type="primary">Actp1_1</name>
    <name evidence="7" type="ORF">GTO96_0002436</name>
</gene>
<dbReference type="GO" id="GO:0046930">
    <property type="term" value="C:pore complex"/>
    <property type="evidence" value="ECO:0007669"/>
    <property type="project" value="InterPro"/>
</dbReference>
<evidence type="ECO:0000256" key="2">
    <source>
        <dbReference type="ARBA" id="ARBA00004532"/>
    </source>
</evidence>
<dbReference type="AlphaFoldDB" id="A0A8X8BR99"/>
<dbReference type="PANTHER" id="PTHR40388:SF1">
    <property type="entry name" value="BRYOPORIN"/>
    <property type="match status" value="1"/>
</dbReference>
<evidence type="ECO:0000256" key="3">
    <source>
        <dbReference type="ARBA" id="ARBA00022537"/>
    </source>
</evidence>
<protein>
    <submittedName>
        <fullName evidence="7">ACTP1 protein</fullName>
    </submittedName>
</protein>
<dbReference type="GO" id="GO:0044218">
    <property type="term" value="C:other organism cell membrane"/>
    <property type="evidence" value="ECO:0007669"/>
    <property type="project" value="UniProtKB-KW"/>
</dbReference>
<keyword evidence="4" id="KW-0472">Membrane</keyword>
<dbReference type="InterPro" id="IPR009104">
    <property type="entry name" value="Anemon_actinoporin-like"/>
</dbReference>
<keyword evidence="4" id="KW-1053">Target membrane</keyword>
<evidence type="ECO:0000256" key="6">
    <source>
        <dbReference type="SAM" id="MobiDB-lite"/>
    </source>
</evidence>
<dbReference type="InterPro" id="IPR050677">
    <property type="entry name" value="Actinoporin_PFT"/>
</dbReference>
<dbReference type="SUPFAM" id="SSF63724">
    <property type="entry name" value="Cytolysin/lectin"/>
    <property type="match status" value="1"/>
</dbReference>
<name>A0A8X8BR99_POLSE</name>
<comment type="subcellular location">
    <subcellularLocation>
        <location evidence="2">Nematocyst</location>
    </subcellularLocation>
    <subcellularLocation>
        <location evidence="1">Target cell membrane</location>
    </subcellularLocation>
</comment>
<keyword evidence="3" id="KW-1052">Target cell membrane</keyword>
<evidence type="ECO:0000256" key="1">
    <source>
        <dbReference type="ARBA" id="ARBA00004175"/>
    </source>
</evidence>
<comment type="caution">
    <text evidence="7">The sequence shown here is derived from an EMBL/GenBank/DDBJ whole genome shotgun (WGS) entry which is preliminary data.</text>
</comment>
<organism evidence="7 8">
    <name type="scientific">Polypterus senegalus</name>
    <name type="common">Senegal bichir</name>
    <dbReference type="NCBI Taxonomy" id="55291"/>
    <lineage>
        <taxon>Eukaryota</taxon>
        <taxon>Metazoa</taxon>
        <taxon>Chordata</taxon>
        <taxon>Craniata</taxon>
        <taxon>Vertebrata</taxon>
        <taxon>Euteleostomi</taxon>
        <taxon>Actinopterygii</taxon>
        <taxon>Polypteriformes</taxon>
        <taxon>Polypteridae</taxon>
        <taxon>Polypterus</taxon>
    </lineage>
</organism>
<dbReference type="EMBL" id="JAATIS010003638">
    <property type="protein sequence ID" value="KAG2463617.1"/>
    <property type="molecule type" value="Genomic_DNA"/>
</dbReference>
<feature type="non-terminal residue" evidence="7">
    <location>
        <position position="305"/>
    </location>
</feature>
<reference evidence="7 8" key="1">
    <citation type="journal article" date="2021" name="Cell">
        <title>Tracing the genetic footprints of vertebrate landing in non-teleost ray-finned fishes.</title>
        <authorList>
            <person name="Bi X."/>
            <person name="Wang K."/>
            <person name="Yang L."/>
            <person name="Pan H."/>
            <person name="Jiang H."/>
            <person name="Wei Q."/>
            <person name="Fang M."/>
            <person name="Yu H."/>
            <person name="Zhu C."/>
            <person name="Cai Y."/>
            <person name="He Y."/>
            <person name="Gan X."/>
            <person name="Zeng H."/>
            <person name="Yu D."/>
            <person name="Zhu Y."/>
            <person name="Jiang H."/>
            <person name="Qiu Q."/>
            <person name="Yang H."/>
            <person name="Zhang Y.E."/>
            <person name="Wang W."/>
            <person name="Zhu M."/>
            <person name="He S."/>
            <person name="Zhang G."/>
        </authorList>
    </citation>
    <scope>NUCLEOTIDE SEQUENCE [LARGE SCALE GENOMIC DNA]</scope>
    <source>
        <strain evidence="7">Bchr_013</strain>
    </source>
</reference>
<dbReference type="GO" id="GO:0051715">
    <property type="term" value="P:cytolysis in another organism"/>
    <property type="evidence" value="ECO:0007669"/>
    <property type="project" value="InterPro"/>
</dbReference>
<keyword evidence="5" id="KW-0166">Nematocyst</keyword>
<sequence length="305" mass="34016">MGAGYGQRPGRRKVVGGWPVKAWSMHAQFPRPAGRGHAYQTCRASSASWSVSWRSSDLGVRKACSGNRQGRAATRAPRRCRSASQSQRERAQTPDTDDVDDGDCCYLVSEHKTEQMAEQIYKITDPKLDLAVENTSKSIDSSRNVTIQLLNSSSTFILRNPKYHCSSGYNITPPPSILPKETAAIMSFTKRKVVPRGCVGVLTYELAKSEEGSTVSCLAIMFSNPYDYNLYNIWCAAGIIEPCQACDEVLFRQMYDEKGDSRFSRMKASDNMSIYNAKDVVIKAKISDKRNAILKVEMLDRNSYS</sequence>
<dbReference type="GO" id="GO:0006812">
    <property type="term" value="P:monoatomic cation transport"/>
    <property type="evidence" value="ECO:0007669"/>
    <property type="project" value="InterPro"/>
</dbReference>
<evidence type="ECO:0000256" key="5">
    <source>
        <dbReference type="ARBA" id="ARBA00023331"/>
    </source>
</evidence>
<dbReference type="Pfam" id="PF06369">
    <property type="entry name" value="Anemone_cytotox"/>
    <property type="match status" value="1"/>
</dbReference>
<proteinExistence type="predicted"/>
<accession>A0A8X8BR99</accession>
<dbReference type="InterPro" id="IPR015926">
    <property type="entry name" value="Cytolysin/lectin"/>
</dbReference>